<dbReference type="AlphaFoldDB" id="A0A7X6D1F8"/>
<evidence type="ECO:0000313" key="2">
    <source>
        <dbReference type="Proteomes" id="UP000578686"/>
    </source>
</evidence>
<dbReference type="EMBL" id="JAAVJD010000076">
    <property type="protein sequence ID" value="NJQ06310.1"/>
    <property type="molecule type" value="Genomic_DNA"/>
</dbReference>
<comment type="caution">
    <text evidence="1">The sequence shown here is derived from an EMBL/GenBank/DDBJ whole genome shotgun (WGS) entry which is preliminary data.</text>
</comment>
<name>A0A7X6D1F8_9ACTN</name>
<accession>A0A7X6D1F8</accession>
<organism evidence="1 2">
    <name type="scientific">Streptomyces lonarensis</name>
    <dbReference type="NCBI Taxonomy" id="700599"/>
    <lineage>
        <taxon>Bacteria</taxon>
        <taxon>Bacillati</taxon>
        <taxon>Actinomycetota</taxon>
        <taxon>Actinomycetes</taxon>
        <taxon>Kitasatosporales</taxon>
        <taxon>Streptomycetaceae</taxon>
        <taxon>Streptomyces</taxon>
    </lineage>
</organism>
<evidence type="ECO:0000313" key="1">
    <source>
        <dbReference type="EMBL" id="NJQ06310.1"/>
    </source>
</evidence>
<protein>
    <submittedName>
        <fullName evidence="1">Uncharacterized protein</fullName>
    </submittedName>
</protein>
<proteinExistence type="predicted"/>
<sequence>MTQGVHFDNEDIKAAAAEDPWAKRDDFVDEVDVEDISEAALSYALAAEEAGSAEELAELATAEHQGAGEFNQEDLADAEGRLSDTRGNLATPELETTVDILGKTVTLAEDTVQEVDDEIYAHGNLNTKVADHRQAAVDELNHWFSALRSGVDEYNAMAVPEPVVVARPAGSSAANLPLRQLADEGPEGVFKLPDHIIETIRQHHLEAAVEDAEAAAESIDGHIEDYRSKLTTYGAELTESGYNMGDSPLGIWHTPEMAEHHANSLAEAVEVLEESPGDEDALERLESVSTYLDAISADLFDENANPVGEMSSEESAYLREFYSGLSAEDLARLGNLEVVESLEERFGAVTVRFSNGVNVMANPAVGGIDPGGAGLPESIATFIFGYEGELNEIEDLERFNGFGALMGNATVAPHSDFAELQADAALSVQRRVEELNNDRVFLHKDGHFTGPAWVNTGSSGLLDSVSLNPEVSLALMRNSDDKETLLSGPWGDSTGAGAVMLAAGQQDSDIAREVIDYYAGDLSRLDGDWGSSLLGESVADSLRHPTDLRGFQEAFSELALQELDSMYALGGGTPWGNRDEIFTGVALLDSDLNLAFKEGVNEKQREIAADFFGGEPKGRVTNTFESIHNLSQALSEGERATITHFEDHKKKQEELVHKFFTTALGAGGRFIDGDTATNIYATASDAVKAAYEVPSSDKESALEQHALTLQFAQEEVARHAVIAGAYDAYISGGLSDERRANFEQNYAELHGGGIPGDPALPNPRSLIDYYENESSIPLSIDELNEWQDLLELEDYTEQADWLRFEK</sequence>
<reference evidence="1 2" key="1">
    <citation type="submission" date="2020-03" db="EMBL/GenBank/DDBJ databases">
        <title>Draft genome of Streptomyces sp. ventii, isolated from the Axial Seamount in the Pacific Ocean, and resequencing of the two type strains Streptomyces lonarensis strain NCL 716 and Streptomyces bohaiensis strain 11A07.</title>
        <authorList>
            <person name="Loughran R.M."/>
            <person name="Pfannmuller K.M."/>
            <person name="Wasson B.J."/>
            <person name="Deadmond M.C."/>
            <person name="Paddock B.E."/>
            <person name="Koyack M.J."/>
            <person name="Gallegos D.A."/>
            <person name="Mitchell E.A."/>
            <person name="Ushijima B."/>
            <person name="Saw J.H."/>
            <person name="Mcphail K.L."/>
            <person name="Videau P."/>
        </authorList>
    </citation>
    <scope>NUCLEOTIDE SEQUENCE [LARGE SCALE GENOMIC DNA]</scope>
    <source>
        <strain evidence="1 2">NCL716</strain>
    </source>
</reference>
<gene>
    <name evidence="1" type="ORF">HCN56_12135</name>
</gene>
<dbReference type="Proteomes" id="UP000578686">
    <property type="component" value="Unassembled WGS sequence"/>
</dbReference>
<dbReference type="RefSeq" id="WP_167970272.1">
    <property type="nucleotide sequence ID" value="NZ_BHZG01000270.1"/>
</dbReference>
<keyword evidence="2" id="KW-1185">Reference proteome</keyword>